<dbReference type="InterPro" id="IPR037354">
    <property type="entry name" value="Commd2"/>
</dbReference>
<dbReference type="PANTHER" id="PTHR15857">
    <property type="entry name" value="COMM DOMAIN CONTAINING PROTEIN 2"/>
    <property type="match status" value="1"/>
</dbReference>
<dbReference type="EMBL" id="BNJQ01000005">
    <property type="protein sequence ID" value="GHP03293.1"/>
    <property type="molecule type" value="Genomic_DNA"/>
</dbReference>
<reference evidence="1" key="1">
    <citation type="submission" date="2020-10" db="EMBL/GenBank/DDBJ databases">
        <title>Unveiling of a novel bifunctional photoreceptor, Dualchrome1, isolated from a cosmopolitan green alga.</title>
        <authorList>
            <person name="Suzuki S."/>
            <person name="Kawachi M."/>
        </authorList>
    </citation>
    <scope>NUCLEOTIDE SEQUENCE</scope>
    <source>
        <strain evidence="1">NIES 2893</strain>
    </source>
</reference>
<name>A0A830HA39_9CHLO</name>
<evidence type="ECO:0000313" key="2">
    <source>
        <dbReference type="Proteomes" id="UP000660262"/>
    </source>
</evidence>
<evidence type="ECO:0000313" key="1">
    <source>
        <dbReference type="EMBL" id="GHP03293.1"/>
    </source>
</evidence>
<keyword evidence="2" id="KW-1185">Reference proteome</keyword>
<proteinExistence type="predicted"/>
<dbReference type="PANTHER" id="PTHR15857:SF0">
    <property type="entry name" value="COMM DOMAIN-CONTAINING PROTEIN 2"/>
    <property type="match status" value="1"/>
</dbReference>
<comment type="caution">
    <text evidence="1">The sequence shown here is derived from an EMBL/GenBank/DDBJ whole genome shotgun (WGS) entry which is preliminary data.</text>
</comment>
<protein>
    <recommendedName>
        <fullName evidence="3">COMM domain-containing protein</fullName>
    </recommendedName>
</protein>
<sequence length="221" mass="23891">MLTHNSLRAFARTKPITSHLSTDMAATVFEPSTSSSHLHTTLVAAFSSFITSADDALAFTALALTPPTNLKKKCASAARKLGTSQANVDSTIESLSYLLNTASKHAISTDELGAVLASMGCRAECASTIKQAFEEHTKGTTIPEPRRFVRWRLDVPVASRASPSPSAHEPSYLVQLDDFSQEVLQCDVPTMLAMADSIESALRLSRAPTTRRVVRAMNLRQ</sequence>
<accession>A0A830HA39</accession>
<evidence type="ECO:0008006" key="3">
    <source>
        <dbReference type="Google" id="ProtNLM"/>
    </source>
</evidence>
<dbReference type="Proteomes" id="UP000660262">
    <property type="component" value="Unassembled WGS sequence"/>
</dbReference>
<gene>
    <name evidence="1" type="ORF">PPROV_000204800</name>
</gene>
<organism evidence="1 2">
    <name type="scientific">Pycnococcus provasolii</name>
    <dbReference type="NCBI Taxonomy" id="41880"/>
    <lineage>
        <taxon>Eukaryota</taxon>
        <taxon>Viridiplantae</taxon>
        <taxon>Chlorophyta</taxon>
        <taxon>Pseudoscourfieldiophyceae</taxon>
        <taxon>Pseudoscourfieldiales</taxon>
        <taxon>Pycnococcaceae</taxon>
        <taxon>Pycnococcus</taxon>
    </lineage>
</organism>
<dbReference type="AlphaFoldDB" id="A0A830HA39"/>